<comment type="caution">
    <text evidence="2">The sequence shown here is derived from an EMBL/GenBank/DDBJ whole genome shotgun (WGS) entry which is preliminary data.</text>
</comment>
<proteinExistence type="predicted"/>
<reference evidence="2" key="1">
    <citation type="submission" date="2023-10" db="EMBL/GenBank/DDBJ databases">
        <title>Genome assemblies of two species of porcelain crab, Petrolisthes cinctipes and Petrolisthes manimaculis (Anomura: Porcellanidae).</title>
        <authorList>
            <person name="Angst P."/>
        </authorList>
    </citation>
    <scope>NUCLEOTIDE SEQUENCE</scope>
    <source>
        <strain evidence="2">PB745_01</strain>
        <tissue evidence="2">Gill</tissue>
    </source>
</reference>
<name>A0AAE1GQN1_PETCI</name>
<sequence>MNSTRQPGRSNWGIHPTTHFSTTVLPKTDSPSPSMLTPVNEGRMRCLENHLEGKFRRRGNKHIDPYTPEEKNYINVATHKVNHTLQMLGYPPLPTYPDVM</sequence>
<dbReference type="AlphaFoldDB" id="A0AAE1GQN1"/>
<organism evidence="2 3">
    <name type="scientific">Petrolisthes cinctipes</name>
    <name type="common">Flat porcelain crab</name>
    <dbReference type="NCBI Taxonomy" id="88211"/>
    <lineage>
        <taxon>Eukaryota</taxon>
        <taxon>Metazoa</taxon>
        <taxon>Ecdysozoa</taxon>
        <taxon>Arthropoda</taxon>
        <taxon>Crustacea</taxon>
        <taxon>Multicrustacea</taxon>
        <taxon>Malacostraca</taxon>
        <taxon>Eumalacostraca</taxon>
        <taxon>Eucarida</taxon>
        <taxon>Decapoda</taxon>
        <taxon>Pleocyemata</taxon>
        <taxon>Anomura</taxon>
        <taxon>Galatheoidea</taxon>
        <taxon>Porcellanidae</taxon>
        <taxon>Petrolisthes</taxon>
    </lineage>
</organism>
<evidence type="ECO:0000313" key="3">
    <source>
        <dbReference type="Proteomes" id="UP001286313"/>
    </source>
</evidence>
<evidence type="ECO:0000313" key="2">
    <source>
        <dbReference type="EMBL" id="KAK3894123.1"/>
    </source>
</evidence>
<feature type="compositionally biased region" description="Polar residues" evidence="1">
    <location>
        <begin position="18"/>
        <end position="37"/>
    </location>
</feature>
<gene>
    <name evidence="2" type="ORF">Pcinc_002141</name>
</gene>
<evidence type="ECO:0000256" key="1">
    <source>
        <dbReference type="SAM" id="MobiDB-lite"/>
    </source>
</evidence>
<protein>
    <submittedName>
        <fullName evidence="2">Uncharacterized protein</fullName>
    </submittedName>
</protein>
<dbReference type="Proteomes" id="UP001286313">
    <property type="component" value="Unassembled WGS sequence"/>
</dbReference>
<feature type="region of interest" description="Disordered" evidence="1">
    <location>
        <begin position="1"/>
        <end position="41"/>
    </location>
</feature>
<dbReference type="EMBL" id="JAWQEG010000143">
    <property type="protein sequence ID" value="KAK3894123.1"/>
    <property type="molecule type" value="Genomic_DNA"/>
</dbReference>
<accession>A0AAE1GQN1</accession>
<keyword evidence="3" id="KW-1185">Reference proteome</keyword>